<evidence type="ECO:0000313" key="1">
    <source>
        <dbReference type="EMBL" id="TMS58906.1"/>
    </source>
</evidence>
<protein>
    <submittedName>
        <fullName evidence="1">FtsX-like permease family protein</fullName>
    </submittedName>
</protein>
<accession>A0ACD3SRR8</accession>
<comment type="caution">
    <text evidence="1">The sequence shown here is derived from an EMBL/GenBank/DDBJ whole genome shotgun (WGS) entry which is preliminary data.</text>
</comment>
<keyword evidence="2" id="KW-1185">Reference proteome</keyword>
<evidence type="ECO:0000313" key="2">
    <source>
        <dbReference type="Proteomes" id="UP000004277"/>
    </source>
</evidence>
<reference evidence="1" key="1">
    <citation type="submission" date="2019-05" db="EMBL/GenBank/DDBJ databases">
        <title>Revised genome assembly of Burkholderiaceae (previously Ralstonia) sp. PBA.</title>
        <authorList>
            <person name="Gan H.M."/>
        </authorList>
    </citation>
    <scope>NUCLEOTIDE SEQUENCE</scope>
    <source>
        <strain evidence="1">PBA</strain>
    </source>
</reference>
<dbReference type="EMBL" id="AKCV02000015">
    <property type="protein sequence ID" value="TMS58906.1"/>
    <property type="molecule type" value="Genomic_DNA"/>
</dbReference>
<sequence length="834" mass="89993">MARRDWRAGELNLLLFAIVLAVAALTSVSFLSDRMRLGLERDARNLIGADVVIVADTPLDAAFAERARADGLQLARTAAFPSMATVEQHGGNRDDAPARLASLKAVEPGYPLRGTLETTTDPATDGAPTRDTPAPGTVWVDRALLSTLNLKIGDALLLGTQRFTIDRVITREDDRGTGFMNFAPRVMLPMADLPATGLIGYGSRVTYRLLVAGETAAVARYRAWAEGEIDARKLRGVRLESLESGQPQLRQTLDRAERFLSLVALLAAMIAAVAIAMAARRYMQRHTDACAIYKCLGLRRRDILLGFAVEFLLVGLGAALLGVALGYASHYVLLLSLGDLMKISLPQPSLWPALSGLASGLVLLAGFAMPPLLALTRVAPLRVLRRDVGVPPVSAWLAYGLGLGAFTGLLLVAARDLKMGALTAGGFLAAMLIFAVLAAVLLTVLGRVLRGRRIPLGWRFALAVVERRRGITVLQTVALAIGLMALLLLGITRHDLVNAWRSATPADAPNRFIINIQPDQRAPLQAALQNAGLRDGILFPMIRGRLTHINDKAVDPDAYQEDRARRLVDREFNLSYGAELPAQNSIIAGRWFAADVPNVREASMEEGIATTLGVKLGDRLRFDIAGQMVEAPVTSLRKLDWSSMRVNFFVIFSPAAMQNMPETWITAFHLPPAQAALDNSLIHDYPNITIVNTELILRQVQAILDQVIAAVEFLFLFTLAAGIVVLYAALSGARDERRRDAGLLRALGASGALVRQIQVAEFLIVGGLAGLMAGSGALTIGWALANFVFEFPYHFNLWILPAGIAAGMLCAFAGGWPGLREVLRQPALATLREG</sequence>
<name>A0ACD3SRR8_9BURK</name>
<gene>
    <name evidence="1" type="ORF">MW7_005290</name>
</gene>
<dbReference type="Proteomes" id="UP000004277">
    <property type="component" value="Unassembled WGS sequence"/>
</dbReference>
<proteinExistence type="predicted"/>
<organism evidence="1 2">
    <name type="scientific">Imbroritus primus</name>
    <dbReference type="NCBI Taxonomy" id="3058603"/>
    <lineage>
        <taxon>Bacteria</taxon>
        <taxon>Pseudomonadati</taxon>
        <taxon>Pseudomonadota</taxon>
        <taxon>Betaproteobacteria</taxon>
        <taxon>Burkholderiales</taxon>
        <taxon>Burkholderiaceae</taxon>
        <taxon>Imbroritus</taxon>
    </lineage>
</organism>